<feature type="region of interest" description="Disordered" evidence="8">
    <location>
        <begin position="1"/>
        <end position="23"/>
    </location>
</feature>
<name>A0A4W2C270_BOBOX</name>
<dbReference type="GO" id="GO:0003700">
    <property type="term" value="F:DNA-binding transcription factor activity"/>
    <property type="evidence" value="ECO:0007669"/>
    <property type="project" value="InterPro"/>
</dbReference>
<dbReference type="Ensembl" id="ENSBIXT00000053289.1">
    <property type="protein sequence ID" value="ENSBIXP00000000361.1"/>
    <property type="gene ID" value="ENSBIXG00000029915.1"/>
</dbReference>
<dbReference type="Pfam" id="PF00447">
    <property type="entry name" value="HSF_DNA-bind"/>
    <property type="match status" value="1"/>
</dbReference>
<dbReference type="SUPFAM" id="SSF46785">
    <property type="entry name" value="Winged helix' DNA-binding domain"/>
    <property type="match status" value="1"/>
</dbReference>
<dbReference type="AlphaFoldDB" id="A0A4W2C270"/>
<dbReference type="SMART" id="SM00415">
    <property type="entry name" value="HSF"/>
    <property type="match status" value="1"/>
</dbReference>
<comment type="subcellular location">
    <subcellularLocation>
        <location evidence="1">Nucleus</location>
    </subcellularLocation>
</comment>
<evidence type="ECO:0000256" key="8">
    <source>
        <dbReference type="SAM" id="MobiDB-lite"/>
    </source>
</evidence>
<evidence type="ECO:0000256" key="4">
    <source>
        <dbReference type="ARBA" id="ARBA00023125"/>
    </source>
</evidence>
<evidence type="ECO:0000256" key="7">
    <source>
        <dbReference type="RuleBase" id="RU004020"/>
    </source>
</evidence>
<keyword evidence="5" id="KW-0804">Transcription</keyword>
<dbReference type="InterPro" id="IPR036388">
    <property type="entry name" value="WH-like_DNA-bd_sf"/>
</dbReference>
<proteinExistence type="inferred from homology"/>
<evidence type="ECO:0000313" key="11">
    <source>
        <dbReference type="Proteomes" id="UP000314981"/>
    </source>
</evidence>
<evidence type="ECO:0000259" key="9">
    <source>
        <dbReference type="SMART" id="SM00415"/>
    </source>
</evidence>
<dbReference type="InterPro" id="IPR036390">
    <property type="entry name" value="WH_DNA-bd_sf"/>
</dbReference>
<dbReference type="FunFam" id="1.10.10.10:FF:000349">
    <property type="entry name" value="Heat shock transcription factor, Y-linked"/>
    <property type="match status" value="1"/>
</dbReference>
<keyword evidence="6" id="KW-0539">Nucleus</keyword>
<reference evidence="10" key="3">
    <citation type="submission" date="2025-09" db="UniProtKB">
        <authorList>
            <consortium name="Ensembl"/>
        </authorList>
    </citation>
    <scope>IDENTIFICATION</scope>
</reference>
<organism evidence="10 11">
    <name type="scientific">Bos indicus x Bos taurus</name>
    <name type="common">Hybrid cattle</name>
    <dbReference type="NCBI Taxonomy" id="30522"/>
    <lineage>
        <taxon>Eukaryota</taxon>
        <taxon>Metazoa</taxon>
        <taxon>Chordata</taxon>
        <taxon>Craniata</taxon>
        <taxon>Vertebrata</taxon>
        <taxon>Euteleostomi</taxon>
        <taxon>Mammalia</taxon>
        <taxon>Eutheria</taxon>
        <taxon>Laurasiatheria</taxon>
        <taxon>Artiodactyla</taxon>
        <taxon>Ruminantia</taxon>
        <taxon>Pecora</taxon>
        <taxon>Bovidae</taxon>
        <taxon>Bovinae</taxon>
        <taxon>Bos</taxon>
    </lineage>
</organism>
<reference evidence="11" key="1">
    <citation type="submission" date="2018-11" db="EMBL/GenBank/DDBJ databases">
        <title>Haplotype-resolved cattle genomes.</title>
        <authorList>
            <person name="Low W.Y."/>
            <person name="Tearle R."/>
            <person name="Bickhart D.M."/>
            <person name="Rosen B.D."/>
            <person name="Koren S."/>
            <person name="Rhie A."/>
            <person name="Hiendleder S."/>
            <person name="Phillippy A.M."/>
            <person name="Smith T.P.L."/>
            <person name="Williams J.L."/>
        </authorList>
    </citation>
    <scope>NUCLEOTIDE SEQUENCE [LARGE SCALE GENOMIC DNA]</scope>
</reference>
<feature type="domain" description="HSF-type DNA-binding" evidence="9">
    <location>
        <begin position="71"/>
        <end position="175"/>
    </location>
</feature>
<evidence type="ECO:0000256" key="2">
    <source>
        <dbReference type="ARBA" id="ARBA00006403"/>
    </source>
</evidence>
<dbReference type="GO" id="GO:0005634">
    <property type="term" value="C:nucleus"/>
    <property type="evidence" value="ECO:0007669"/>
    <property type="project" value="UniProtKB-SubCell"/>
</dbReference>
<evidence type="ECO:0000256" key="6">
    <source>
        <dbReference type="ARBA" id="ARBA00023242"/>
    </source>
</evidence>
<dbReference type="InterPro" id="IPR000232">
    <property type="entry name" value="HSF_DNA-bd"/>
</dbReference>
<keyword evidence="11" id="KW-1185">Reference proteome</keyword>
<sequence length="199" mass="23339">MAHIPSEIQDGPPKDESTDSEASIRSSLYDYTLTRDSVLRSMIEEYAFQALSEDLVIKRPCYKYSVSETDEVNNFLSLTFPQKLWNIVGSDQFESIWWDERGTCIVINEELFQKEVLERKAPFRIFETKTMKSLIQQLNLYGFSKKRQTFQRSDSRPVFLEEENNISLLSKVCQHFHLLAICKIKSCDPRKHVHICSYH</sequence>
<keyword evidence="4" id="KW-0238">DNA-binding</keyword>
<dbReference type="Gene3D" id="1.10.10.10">
    <property type="entry name" value="Winged helix-like DNA-binding domain superfamily/Winged helix DNA-binding domain"/>
    <property type="match status" value="1"/>
</dbReference>
<keyword evidence="3" id="KW-0805">Transcription regulation</keyword>
<comment type="similarity">
    <text evidence="2 7">Belongs to the HSF family.</text>
</comment>
<evidence type="ECO:0000256" key="5">
    <source>
        <dbReference type="ARBA" id="ARBA00023163"/>
    </source>
</evidence>
<dbReference type="STRING" id="30522.A0A4W2C270"/>
<evidence type="ECO:0000256" key="1">
    <source>
        <dbReference type="ARBA" id="ARBA00004123"/>
    </source>
</evidence>
<evidence type="ECO:0000256" key="3">
    <source>
        <dbReference type="ARBA" id="ARBA00023015"/>
    </source>
</evidence>
<dbReference type="Proteomes" id="UP000314981">
    <property type="component" value="Unassembled WGS sequence"/>
</dbReference>
<accession>A0A4W2C270</accession>
<dbReference type="OMA" id="CIVIDVE"/>
<dbReference type="GO" id="GO:0043565">
    <property type="term" value="F:sequence-specific DNA binding"/>
    <property type="evidence" value="ECO:0007669"/>
    <property type="project" value="InterPro"/>
</dbReference>
<evidence type="ECO:0000313" key="10">
    <source>
        <dbReference type="Ensembl" id="ENSBIXP00000000361.1"/>
    </source>
</evidence>
<protein>
    <recommendedName>
        <fullName evidence="9">HSF-type DNA-binding domain-containing protein</fullName>
    </recommendedName>
</protein>
<reference evidence="10" key="2">
    <citation type="submission" date="2025-08" db="UniProtKB">
        <authorList>
            <consortium name="Ensembl"/>
        </authorList>
    </citation>
    <scope>IDENTIFICATION</scope>
</reference>